<evidence type="ECO:0000313" key="2">
    <source>
        <dbReference type="EMBL" id="ADI15403.1"/>
    </source>
</evidence>
<dbReference type="Gene3D" id="3.20.20.70">
    <property type="entry name" value="Aldolase class I"/>
    <property type="match status" value="1"/>
</dbReference>
<dbReference type="KEGG" id="tra:Trad_2293"/>
<gene>
    <name evidence="2" type="ordered locus">Trad_2293</name>
</gene>
<keyword evidence="3" id="KW-1185">Reference proteome</keyword>
<dbReference type="PANTHER" id="PTHR10683:SF40">
    <property type="entry name" value="FRUCTOSE-6-PHOSPHATE ALDOLASE 1-RELATED"/>
    <property type="match status" value="1"/>
</dbReference>
<dbReference type="SUPFAM" id="SSF51569">
    <property type="entry name" value="Aldolase"/>
    <property type="match status" value="1"/>
</dbReference>
<protein>
    <submittedName>
        <fullName evidence="2">Transaldolase</fullName>
    </submittedName>
</protein>
<dbReference type="InterPro" id="IPR018225">
    <property type="entry name" value="Transaldolase_AS"/>
</dbReference>
<dbReference type="InterPro" id="IPR013785">
    <property type="entry name" value="Aldolase_TIM"/>
</dbReference>
<dbReference type="eggNOG" id="COG0176">
    <property type="taxonomic scope" value="Bacteria"/>
</dbReference>
<dbReference type="GO" id="GO:0005975">
    <property type="term" value="P:carbohydrate metabolic process"/>
    <property type="evidence" value="ECO:0007669"/>
    <property type="project" value="InterPro"/>
</dbReference>
<dbReference type="Proteomes" id="UP000000379">
    <property type="component" value="Chromosome"/>
</dbReference>
<evidence type="ECO:0000313" key="3">
    <source>
        <dbReference type="Proteomes" id="UP000000379"/>
    </source>
</evidence>
<accession>D7CSI3</accession>
<evidence type="ECO:0000256" key="1">
    <source>
        <dbReference type="ARBA" id="ARBA00023270"/>
    </source>
</evidence>
<dbReference type="PROSITE" id="PS01054">
    <property type="entry name" value="TRANSALDOLASE_1"/>
    <property type="match status" value="1"/>
</dbReference>
<sequence>MYLDSADLEVLRGVLPNPLVYGVTTNPTLMRRAGLAYADLPGFAAAVQGLGARAVHLQVPCSSAEKTLEAGRELAALGPPGFVVVKIPATREGFSGAAALVAEGVPVTMTAVYRPEQALWSQMVGAAYAAPYLGRLEDAGEDGLGLIGRMQRLLARYAGAHPTRLLVASVRTREAVLALLELGVGALTLPPALFTELTNDAETARAAETFLEDARALMNAHDT</sequence>
<name>D7CSI3_TRURR</name>
<dbReference type="PANTHER" id="PTHR10683">
    <property type="entry name" value="TRANSALDOLASE"/>
    <property type="match status" value="1"/>
</dbReference>
<dbReference type="EMBL" id="CP002049">
    <property type="protein sequence ID" value="ADI15403.1"/>
    <property type="molecule type" value="Genomic_DNA"/>
</dbReference>
<keyword evidence="1" id="KW-0704">Schiff base</keyword>
<dbReference type="STRING" id="649638.Trad_2293"/>
<dbReference type="HOGENOM" id="CLU_079764_1_0_0"/>
<dbReference type="AlphaFoldDB" id="D7CSI3"/>
<dbReference type="Pfam" id="PF00923">
    <property type="entry name" value="TAL_FSA"/>
    <property type="match status" value="1"/>
</dbReference>
<organism evidence="2 3">
    <name type="scientific">Truepera radiovictrix (strain DSM 17093 / CIP 108686 / LMG 22925 / RQ-24)</name>
    <dbReference type="NCBI Taxonomy" id="649638"/>
    <lineage>
        <taxon>Bacteria</taxon>
        <taxon>Thermotogati</taxon>
        <taxon>Deinococcota</taxon>
        <taxon>Deinococci</taxon>
        <taxon>Trueperales</taxon>
        <taxon>Trueperaceae</taxon>
        <taxon>Truepera</taxon>
    </lineage>
</organism>
<dbReference type="InterPro" id="IPR001585">
    <property type="entry name" value="TAL/FSA"/>
</dbReference>
<reference evidence="2 3" key="2">
    <citation type="journal article" date="2011" name="Stand. Genomic Sci.">
        <title>Complete genome sequence of Truepera radiovictrix type strain (RQ-24).</title>
        <authorList>
            <person name="Ivanova N."/>
            <person name="Rohde C."/>
            <person name="Munk C."/>
            <person name="Nolan M."/>
            <person name="Lucas S."/>
            <person name="Del Rio T.G."/>
            <person name="Tice H."/>
            <person name="Deshpande S."/>
            <person name="Cheng J.F."/>
            <person name="Tapia R."/>
            <person name="Han C."/>
            <person name="Goodwin L."/>
            <person name="Pitluck S."/>
            <person name="Liolios K."/>
            <person name="Mavromatis K."/>
            <person name="Mikhailova N."/>
            <person name="Pati A."/>
            <person name="Chen A."/>
            <person name="Palaniappan K."/>
            <person name="Land M."/>
            <person name="Hauser L."/>
            <person name="Chang Y.J."/>
            <person name="Jeffries C.D."/>
            <person name="Brambilla E."/>
            <person name="Rohde M."/>
            <person name="Goker M."/>
            <person name="Tindall B.J."/>
            <person name="Woyke T."/>
            <person name="Bristow J."/>
            <person name="Eisen J.A."/>
            <person name="Markowitz V."/>
            <person name="Hugenholtz P."/>
            <person name="Kyrpides N.C."/>
            <person name="Klenk H.P."/>
            <person name="Lapidus A."/>
        </authorList>
    </citation>
    <scope>NUCLEOTIDE SEQUENCE [LARGE SCALE GENOMIC DNA]</scope>
    <source>
        <strain evidence="3">DSM 17093 / CIP 108686 / LMG 22925 / RQ-24</strain>
    </source>
</reference>
<reference evidence="3" key="1">
    <citation type="submission" date="2010-05" db="EMBL/GenBank/DDBJ databases">
        <title>The complete genome of Truepera radiovictris DSM 17093.</title>
        <authorList>
            <consortium name="US DOE Joint Genome Institute (JGI-PGF)"/>
            <person name="Lucas S."/>
            <person name="Copeland A."/>
            <person name="Lapidus A."/>
            <person name="Glavina del Rio T."/>
            <person name="Dalin E."/>
            <person name="Tice H."/>
            <person name="Bruce D."/>
            <person name="Goodwin L."/>
            <person name="Pitluck S."/>
            <person name="Kyrpides N."/>
            <person name="Mavromatis K."/>
            <person name="Ovchinnikova G."/>
            <person name="Munk A.C."/>
            <person name="Detter J.C."/>
            <person name="Han C."/>
            <person name="Tapia R."/>
            <person name="Land M."/>
            <person name="Hauser L."/>
            <person name="Markowitz V."/>
            <person name="Cheng J.-F."/>
            <person name="Hugenholtz P."/>
            <person name="Woyke T."/>
            <person name="Wu D."/>
            <person name="Tindall B."/>
            <person name="Pomrenke H.G."/>
            <person name="Brambilla E."/>
            <person name="Klenk H.-P."/>
            <person name="Eisen J.A."/>
        </authorList>
    </citation>
    <scope>NUCLEOTIDE SEQUENCE [LARGE SCALE GENOMIC DNA]</scope>
    <source>
        <strain evidence="3">DSM 17093 / CIP 108686 / LMG 22925 / RQ-24</strain>
    </source>
</reference>
<proteinExistence type="predicted"/>